<dbReference type="SUPFAM" id="SSF51182">
    <property type="entry name" value="RmlC-like cupins"/>
    <property type="match status" value="1"/>
</dbReference>
<protein>
    <submittedName>
        <fullName evidence="3">Cupin domain-containing protein</fullName>
    </submittedName>
</protein>
<dbReference type="Proteomes" id="UP000199423">
    <property type="component" value="Unassembled WGS sequence"/>
</dbReference>
<dbReference type="STRING" id="51670.SAMN04488557_3086"/>
<dbReference type="EMBL" id="FPCH01000003">
    <property type="protein sequence ID" value="SFV37286.1"/>
    <property type="molecule type" value="Genomic_DNA"/>
</dbReference>
<keyword evidence="1" id="KW-0238">DNA-binding</keyword>
<dbReference type="InterPro" id="IPR050807">
    <property type="entry name" value="TransReg_Diox_bact_type"/>
</dbReference>
<proteinExistence type="predicted"/>
<dbReference type="CDD" id="cd02209">
    <property type="entry name" value="cupin_XRE_C"/>
    <property type="match status" value="1"/>
</dbReference>
<accession>A0A1I7NRI8</accession>
<gene>
    <name evidence="3" type="ORF">SAMN04488557_3086</name>
</gene>
<dbReference type="SUPFAM" id="SSF47413">
    <property type="entry name" value="lambda repressor-like DNA-binding domains"/>
    <property type="match status" value="1"/>
</dbReference>
<dbReference type="InterPro" id="IPR010982">
    <property type="entry name" value="Lambda_DNA-bd_dom_sf"/>
</dbReference>
<dbReference type="GO" id="GO:0003677">
    <property type="term" value="F:DNA binding"/>
    <property type="evidence" value="ECO:0007669"/>
    <property type="project" value="UniProtKB-KW"/>
</dbReference>
<reference evidence="4" key="1">
    <citation type="submission" date="2016-10" db="EMBL/GenBank/DDBJ databases">
        <authorList>
            <person name="Varghese N."/>
            <person name="Submissions S."/>
        </authorList>
    </citation>
    <scope>NUCLEOTIDE SEQUENCE [LARGE SCALE GENOMIC DNA]</scope>
    <source>
        <strain evidence="4">DSM 1565</strain>
    </source>
</reference>
<dbReference type="OrthoDB" id="9805356at2"/>
<evidence type="ECO:0000313" key="3">
    <source>
        <dbReference type="EMBL" id="SFV37286.1"/>
    </source>
</evidence>
<dbReference type="InterPro" id="IPR013096">
    <property type="entry name" value="Cupin_2"/>
</dbReference>
<evidence type="ECO:0000256" key="1">
    <source>
        <dbReference type="ARBA" id="ARBA00023125"/>
    </source>
</evidence>
<dbReference type="CDD" id="cd00093">
    <property type="entry name" value="HTH_XRE"/>
    <property type="match status" value="1"/>
</dbReference>
<dbReference type="AlphaFoldDB" id="A0A1I7NRI8"/>
<dbReference type="GO" id="GO:0003700">
    <property type="term" value="F:DNA-binding transcription factor activity"/>
    <property type="evidence" value="ECO:0007669"/>
    <property type="project" value="TreeGrafter"/>
</dbReference>
<sequence>MSDKTRKNPIALLEPEPLATGSNAPGAAEHTLEQAIGHQVRHHRKHAGLTVAELATASQISPGMLSKIENGQISPSLSTLQMLASALNIPLTVLFASFEQRRDCSYVKSGEGVVIRRRGTKVGHQYQLLGHSLDGPVIIEPYLITLTDDAVAYTGFQHEGVEFIFMLTGEVEYAHADRSYHLSPGDAILFDSAAPHGPARLVKTPMTYLSIIIYPRP</sequence>
<dbReference type="PANTHER" id="PTHR46797:SF1">
    <property type="entry name" value="METHYLPHOSPHONATE SYNTHASE"/>
    <property type="match status" value="1"/>
</dbReference>
<dbReference type="Gene3D" id="1.10.260.40">
    <property type="entry name" value="lambda repressor-like DNA-binding domains"/>
    <property type="match status" value="1"/>
</dbReference>
<name>A0A1I7NRI8_9HYPH</name>
<dbReference type="InterPro" id="IPR014710">
    <property type="entry name" value="RmlC-like_jellyroll"/>
</dbReference>
<dbReference type="RefSeq" id="WP_092868609.1">
    <property type="nucleotide sequence ID" value="NZ_FPCH01000003.1"/>
</dbReference>
<feature type="domain" description="HTH cro/C1-type" evidence="2">
    <location>
        <begin position="40"/>
        <end position="94"/>
    </location>
</feature>
<evidence type="ECO:0000313" key="4">
    <source>
        <dbReference type="Proteomes" id="UP000199423"/>
    </source>
</evidence>
<dbReference type="Gene3D" id="2.60.120.10">
    <property type="entry name" value="Jelly Rolls"/>
    <property type="match status" value="1"/>
</dbReference>
<dbReference type="PANTHER" id="PTHR46797">
    <property type="entry name" value="HTH-TYPE TRANSCRIPTIONAL REGULATOR"/>
    <property type="match status" value="1"/>
</dbReference>
<dbReference type="InterPro" id="IPR011051">
    <property type="entry name" value="RmlC_Cupin_sf"/>
</dbReference>
<dbReference type="GO" id="GO:0005829">
    <property type="term" value="C:cytosol"/>
    <property type="evidence" value="ECO:0007669"/>
    <property type="project" value="TreeGrafter"/>
</dbReference>
<dbReference type="InterPro" id="IPR001387">
    <property type="entry name" value="Cro/C1-type_HTH"/>
</dbReference>
<evidence type="ECO:0000259" key="2">
    <source>
        <dbReference type="PROSITE" id="PS50943"/>
    </source>
</evidence>
<dbReference type="Pfam" id="PF01381">
    <property type="entry name" value="HTH_3"/>
    <property type="match status" value="1"/>
</dbReference>
<dbReference type="SMART" id="SM00530">
    <property type="entry name" value="HTH_XRE"/>
    <property type="match status" value="1"/>
</dbReference>
<dbReference type="PROSITE" id="PS50943">
    <property type="entry name" value="HTH_CROC1"/>
    <property type="match status" value="1"/>
</dbReference>
<organism evidence="3 4">
    <name type="scientific">Hyphomicrobium facile</name>
    <dbReference type="NCBI Taxonomy" id="51670"/>
    <lineage>
        <taxon>Bacteria</taxon>
        <taxon>Pseudomonadati</taxon>
        <taxon>Pseudomonadota</taxon>
        <taxon>Alphaproteobacteria</taxon>
        <taxon>Hyphomicrobiales</taxon>
        <taxon>Hyphomicrobiaceae</taxon>
        <taxon>Hyphomicrobium</taxon>
    </lineage>
</organism>
<dbReference type="Pfam" id="PF07883">
    <property type="entry name" value="Cupin_2"/>
    <property type="match status" value="1"/>
</dbReference>
<keyword evidence="4" id="KW-1185">Reference proteome</keyword>